<evidence type="ECO:0000313" key="2">
    <source>
        <dbReference type="EMBL" id="EGE38052.1"/>
    </source>
</evidence>
<dbReference type="AlphaFoldDB" id="F2UXV1"/>
<dbReference type="Proteomes" id="UP000004668">
    <property type="component" value="Unassembled WGS sequence"/>
</dbReference>
<accession>F2UXV1</accession>
<gene>
    <name evidence="2" type="ORF">HMPREF0059_00903</name>
</gene>
<reference evidence="3" key="1">
    <citation type="submission" date="2010-02" db="EMBL/GenBank/DDBJ databases">
        <title>The Genome Sequence of Prevotella oris strain C735.</title>
        <authorList>
            <consortium name="The Broad Institute Genome Sequencing Platform"/>
            <person name="Ward D."/>
            <person name="Feldgarden M."/>
            <person name="Earl A."/>
            <person name="Young S.K."/>
            <person name="Zeng Q."/>
            <person name="Koehrsen M."/>
            <person name="Alvarado L."/>
            <person name="Berlin A."/>
            <person name="Bochicchio J."/>
            <person name="Borenstein D."/>
            <person name="Chapman S.B."/>
            <person name="Chen Z."/>
            <person name="Engels R."/>
            <person name="Freedman E."/>
            <person name="Gellesch M."/>
            <person name="Goldberg J."/>
            <person name="Griggs A."/>
            <person name="Gujja S."/>
            <person name="Heilman E."/>
            <person name="Heiman D."/>
            <person name="Hepburn T."/>
            <person name="Howarth C."/>
            <person name="Jen D."/>
            <person name="Larson L."/>
            <person name="Mehta T."/>
            <person name="Park D."/>
            <person name="Pearson M."/>
            <person name="Roberts A."/>
            <person name="Saif S."/>
            <person name="Shea T."/>
            <person name="Shenoy N."/>
            <person name="Sisk P."/>
            <person name="Stolte C."/>
            <person name="Sykes S."/>
            <person name="Thomson T."/>
            <person name="Walk T."/>
            <person name="White J."/>
            <person name="Yandava C."/>
            <person name="Sibley C.D."/>
            <person name="Field T.R."/>
            <person name="Grinwis M."/>
            <person name="Eshaghurshan C.S."/>
            <person name="Surette M.G."/>
            <person name="Haas B."/>
            <person name="Nusbaum C."/>
            <person name="Birren B."/>
        </authorList>
    </citation>
    <scope>NUCLEOTIDE SEQUENCE [LARGE SCALE GENOMIC DNA]</scope>
    <source>
        <strain evidence="3">C505</strain>
    </source>
</reference>
<reference evidence="2 3" key="2">
    <citation type="submission" date="2011-10" db="EMBL/GenBank/DDBJ databases">
        <title>The Genome Sequence of Actinomyces viscosus C505.</title>
        <authorList>
            <consortium name="The Broad Institute Genome Sequencing Platform"/>
            <consortium name="The Broad Institute Genome Sequencing Center for Infectious Disease"/>
            <person name="Earl A."/>
            <person name="Ward D."/>
            <person name="Feldgarden M."/>
            <person name="Gevers D."/>
            <person name="Sibley C.D."/>
            <person name="Field T.R."/>
            <person name="Grinwis M."/>
            <person name="Eshaghurshan C.S."/>
            <person name="Surette M.G."/>
            <person name="Young S.K."/>
            <person name="Zeng Q."/>
            <person name="Gargeya S."/>
            <person name="Fitzgerald M."/>
            <person name="Haas B."/>
            <person name="Abouelleil A."/>
            <person name="Alvarado L."/>
            <person name="Arachchi H.M."/>
            <person name="Berlin A."/>
            <person name="Brown A."/>
            <person name="Chapman S.B."/>
            <person name="Chen Z."/>
            <person name="Dunbar C."/>
            <person name="Freedman E."/>
            <person name="Gearin G."/>
            <person name="Goldberg J."/>
            <person name="Griggs A."/>
            <person name="Gujja S."/>
            <person name="Heiman D."/>
            <person name="Howarth C."/>
            <person name="Larson L."/>
            <person name="Lui A."/>
            <person name="MacDonald P.J.P."/>
            <person name="Montmayeur A."/>
            <person name="Murphy C."/>
            <person name="Neiman D."/>
            <person name="Pearson M."/>
            <person name="Priest M."/>
            <person name="Roberts A."/>
            <person name="Saif S."/>
            <person name="Shea T."/>
            <person name="Shenoy N."/>
            <person name="Sisk P."/>
            <person name="Stolte C."/>
            <person name="Sykes S."/>
            <person name="Wortman J."/>
            <person name="Nusbaum C."/>
            <person name="Birren B."/>
        </authorList>
    </citation>
    <scope>NUCLEOTIDE SEQUENCE [LARGE SCALE GENOMIC DNA]</scope>
    <source>
        <strain evidence="2 3">C505</strain>
    </source>
</reference>
<feature type="transmembrane region" description="Helical" evidence="1">
    <location>
        <begin position="271"/>
        <end position="292"/>
    </location>
</feature>
<feature type="transmembrane region" description="Helical" evidence="1">
    <location>
        <begin position="228"/>
        <end position="244"/>
    </location>
</feature>
<dbReference type="eggNOG" id="ENOG5030PCN">
    <property type="taxonomic scope" value="Bacteria"/>
</dbReference>
<evidence type="ECO:0000256" key="1">
    <source>
        <dbReference type="SAM" id="Phobius"/>
    </source>
</evidence>
<proteinExistence type="predicted"/>
<feature type="transmembrane region" description="Helical" evidence="1">
    <location>
        <begin position="304"/>
        <end position="326"/>
    </location>
</feature>
<evidence type="ECO:0000313" key="3">
    <source>
        <dbReference type="Proteomes" id="UP000004668"/>
    </source>
</evidence>
<feature type="transmembrane region" description="Helical" evidence="1">
    <location>
        <begin position="333"/>
        <end position="356"/>
    </location>
</feature>
<keyword evidence="1" id="KW-0812">Transmembrane</keyword>
<name>F2UXV1_ACTVI</name>
<feature type="transmembrane region" description="Helical" evidence="1">
    <location>
        <begin position="362"/>
        <end position="384"/>
    </location>
</feature>
<sequence>MPVGPRGSPWRSSPAWSAYRRPLSPVTGVVSWPACSSSACPRPSGCPCSCAWPPSGPCGCGGCAWGREPGSSTAAPRCWQDPWPRYCASRCQPSWSPWPAPPSWALPWWWPSAGTGVRTTEIRPRKKQEEVRRSTMPESVVSAARAAATLPTAAESCGTQVPSAPAAVRGPGALSRWETVRAVMRLELLFTWRRRDTAALLGLCALGVLGVAVPGVRGWLGPFSPDKLVYYLLAAVLMVGLMLWRPSREARMRQLYAALPVSRLDVLAARYLLLAAGWVTLFVGGTAVLLAVGGLSNDAVGRHLTYLFLFGVIAAVEPLLLVAYGGTTSLPVLALWGLAIGFCIEMPVVFGVLSALESMPQQVVLAGGLGLIAVLSAVGLGASWRTCCRIYLRQDH</sequence>
<dbReference type="HOGENOM" id="CLU_695658_0_0_11"/>
<dbReference type="EMBL" id="ACRE02000047">
    <property type="protein sequence ID" value="EGE38052.1"/>
    <property type="molecule type" value="Genomic_DNA"/>
</dbReference>
<keyword evidence="1" id="KW-1133">Transmembrane helix</keyword>
<comment type="caution">
    <text evidence="2">The sequence shown here is derived from an EMBL/GenBank/DDBJ whole genome shotgun (WGS) entry which is preliminary data.</text>
</comment>
<feature type="transmembrane region" description="Helical" evidence="1">
    <location>
        <begin position="198"/>
        <end position="216"/>
    </location>
</feature>
<organism evidence="2 3">
    <name type="scientific">Actinomyces viscosus C505</name>
    <dbReference type="NCBI Taxonomy" id="562973"/>
    <lineage>
        <taxon>Bacteria</taxon>
        <taxon>Bacillati</taxon>
        <taxon>Actinomycetota</taxon>
        <taxon>Actinomycetes</taxon>
        <taxon>Actinomycetales</taxon>
        <taxon>Actinomycetaceae</taxon>
        <taxon>Actinomyces</taxon>
    </lineage>
</organism>
<keyword evidence="1" id="KW-0472">Membrane</keyword>
<protein>
    <submittedName>
        <fullName evidence="2">Uncharacterized protein</fullName>
    </submittedName>
</protein>